<dbReference type="Proteomes" id="UP000261620">
    <property type="component" value="Unplaced"/>
</dbReference>
<feature type="region of interest" description="Disordered" evidence="1">
    <location>
        <begin position="39"/>
        <end position="67"/>
    </location>
</feature>
<dbReference type="OMA" id="PAAQTCQ"/>
<protein>
    <submittedName>
        <fullName evidence="2">Uncharacterized protein</fullName>
    </submittedName>
</protein>
<dbReference type="InterPro" id="IPR029168">
    <property type="entry name" value="REC114L"/>
</dbReference>
<dbReference type="PANTHER" id="PTHR34921">
    <property type="entry name" value="MEIOTIC RECOMBINATION PROTEIN REC114"/>
    <property type="match status" value="1"/>
</dbReference>
<name>A0A3Q3X1E9_MOLML</name>
<organism evidence="2 3">
    <name type="scientific">Mola mola</name>
    <name type="common">Ocean sunfish</name>
    <name type="synonym">Tetraodon mola</name>
    <dbReference type="NCBI Taxonomy" id="94237"/>
    <lineage>
        <taxon>Eukaryota</taxon>
        <taxon>Metazoa</taxon>
        <taxon>Chordata</taxon>
        <taxon>Craniata</taxon>
        <taxon>Vertebrata</taxon>
        <taxon>Euteleostomi</taxon>
        <taxon>Actinopterygii</taxon>
        <taxon>Neopterygii</taxon>
        <taxon>Teleostei</taxon>
        <taxon>Neoteleostei</taxon>
        <taxon>Acanthomorphata</taxon>
        <taxon>Eupercaria</taxon>
        <taxon>Tetraodontiformes</taxon>
        <taxon>Molidae</taxon>
        <taxon>Mola</taxon>
    </lineage>
</organism>
<evidence type="ECO:0000313" key="3">
    <source>
        <dbReference type="Proteomes" id="UP000261620"/>
    </source>
</evidence>
<dbReference type="STRING" id="94237.ENSMMOP00000021765"/>
<reference evidence="2" key="1">
    <citation type="submission" date="2025-08" db="UniProtKB">
        <authorList>
            <consortium name="Ensembl"/>
        </authorList>
    </citation>
    <scope>IDENTIFICATION</scope>
</reference>
<evidence type="ECO:0000313" key="2">
    <source>
        <dbReference type="Ensembl" id="ENSMMOP00000021765.1"/>
    </source>
</evidence>
<dbReference type="AlphaFoldDB" id="A0A3Q3X1E9"/>
<reference evidence="2" key="2">
    <citation type="submission" date="2025-09" db="UniProtKB">
        <authorList>
            <consortium name="Ensembl"/>
        </authorList>
    </citation>
    <scope>IDENTIFICATION</scope>
</reference>
<dbReference type="PANTHER" id="PTHR34921:SF1">
    <property type="entry name" value="MEIOTIC RECOMBINATION PROTEIN REC114"/>
    <property type="match status" value="1"/>
</dbReference>
<evidence type="ECO:0000256" key="1">
    <source>
        <dbReference type="SAM" id="MobiDB-lite"/>
    </source>
</evidence>
<proteinExistence type="predicted"/>
<dbReference type="Ensembl" id="ENSMMOT00000022127.1">
    <property type="protein sequence ID" value="ENSMMOP00000021765.1"/>
    <property type="gene ID" value="ENSMMOG00000016547.1"/>
</dbReference>
<sequence>MQGEGRMMRMQFDGNSRAEAAKVCLTVVEKLKEYIPVTQDDTLPAPDKSPAEVTAPGMQEQTRQGQALGATPKVVQGSLSIKCLTQQHFLGEAAVTLPEVYRHSFLTQDDLEPILRVCLLDPSFHAFVEKVEGELRKMLEQ</sequence>
<accession>A0A3Q3X1E9</accession>
<dbReference type="Pfam" id="PF15165">
    <property type="entry name" value="REC114-like"/>
    <property type="match status" value="1"/>
</dbReference>
<keyword evidence="3" id="KW-1185">Reference proteome</keyword>